<dbReference type="AlphaFoldDB" id="A0A8X8D2J5"/>
<sequence length="86" mass="8988">MESPPGDGGVAVFADTDMDTHISMGVSLDITVTDFNNLQPGSSGNKLETTSAFGKRMMTAANKLRISVNEMQQAKSGYSLFGGLAA</sequence>
<comment type="caution">
    <text evidence="1">The sequence shown here is derived from an EMBL/GenBank/DDBJ whole genome shotgun (WGS) entry which is preliminary data.</text>
</comment>
<reference evidence="1" key="1">
    <citation type="journal article" date="2020" name="bioRxiv">
        <title>Hybrid origin of Populus tomentosa Carr. identified through genome sequencing and phylogenomic analysis.</title>
        <authorList>
            <person name="An X."/>
            <person name="Gao K."/>
            <person name="Chen Z."/>
            <person name="Li J."/>
            <person name="Yang X."/>
            <person name="Yang X."/>
            <person name="Zhou J."/>
            <person name="Guo T."/>
            <person name="Zhao T."/>
            <person name="Huang S."/>
            <person name="Miao D."/>
            <person name="Khan W.U."/>
            <person name="Rao P."/>
            <person name="Ye M."/>
            <person name="Lei B."/>
            <person name="Liao W."/>
            <person name="Wang J."/>
            <person name="Ji L."/>
            <person name="Li Y."/>
            <person name="Guo B."/>
            <person name="Mustafa N.S."/>
            <person name="Li S."/>
            <person name="Yun Q."/>
            <person name="Keller S.R."/>
            <person name="Mao J."/>
            <person name="Zhang R."/>
            <person name="Strauss S.H."/>
        </authorList>
    </citation>
    <scope>NUCLEOTIDE SEQUENCE</scope>
    <source>
        <strain evidence="1">GM15</strain>
        <tissue evidence="1">Leaf</tissue>
    </source>
</reference>
<organism evidence="1 2">
    <name type="scientific">Populus tomentosa</name>
    <name type="common">Chinese white poplar</name>
    <dbReference type="NCBI Taxonomy" id="118781"/>
    <lineage>
        <taxon>Eukaryota</taxon>
        <taxon>Viridiplantae</taxon>
        <taxon>Streptophyta</taxon>
        <taxon>Embryophyta</taxon>
        <taxon>Tracheophyta</taxon>
        <taxon>Spermatophyta</taxon>
        <taxon>Magnoliopsida</taxon>
        <taxon>eudicotyledons</taxon>
        <taxon>Gunneridae</taxon>
        <taxon>Pentapetalae</taxon>
        <taxon>rosids</taxon>
        <taxon>fabids</taxon>
        <taxon>Malpighiales</taxon>
        <taxon>Salicaceae</taxon>
        <taxon>Saliceae</taxon>
        <taxon>Populus</taxon>
    </lineage>
</organism>
<keyword evidence="2" id="KW-1185">Reference proteome</keyword>
<proteinExistence type="predicted"/>
<accession>A0A8X8D2J5</accession>
<name>A0A8X8D2J5_POPTO</name>
<dbReference type="OrthoDB" id="1093005at2759"/>
<dbReference type="EMBL" id="JAAWWB010000009">
    <property type="protein sequence ID" value="KAG6775327.1"/>
    <property type="molecule type" value="Genomic_DNA"/>
</dbReference>
<gene>
    <name evidence="1" type="ORF">POTOM_018771</name>
</gene>
<dbReference type="Proteomes" id="UP000886885">
    <property type="component" value="Chromosome 5A"/>
</dbReference>
<evidence type="ECO:0000313" key="2">
    <source>
        <dbReference type="Proteomes" id="UP000886885"/>
    </source>
</evidence>
<protein>
    <submittedName>
        <fullName evidence="1">Uncharacterized protein</fullName>
    </submittedName>
</protein>
<evidence type="ECO:0000313" key="1">
    <source>
        <dbReference type="EMBL" id="KAG6775327.1"/>
    </source>
</evidence>